<comment type="subcellular location">
    <subcellularLocation>
        <location evidence="1">Membrane</location>
        <topology evidence="1">Single-pass membrane protein</topology>
    </subcellularLocation>
</comment>
<evidence type="ECO:0000256" key="4">
    <source>
        <dbReference type="ARBA" id="ARBA00023136"/>
    </source>
</evidence>
<dbReference type="EMBL" id="FOFB01000002">
    <property type="protein sequence ID" value="SEP74569.1"/>
    <property type="molecule type" value="Genomic_DNA"/>
</dbReference>
<evidence type="ECO:0000256" key="1">
    <source>
        <dbReference type="ARBA" id="ARBA00004167"/>
    </source>
</evidence>
<feature type="region of interest" description="Disordered" evidence="5">
    <location>
        <begin position="1"/>
        <end position="27"/>
    </location>
</feature>
<dbReference type="PANTHER" id="PTHR30168">
    <property type="entry name" value="PUTATIVE MEMBRANE PROTEIN YPFJ"/>
    <property type="match status" value="1"/>
</dbReference>
<dbReference type="SUPFAM" id="SSF55486">
    <property type="entry name" value="Metalloproteases ('zincins'), catalytic domain"/>
    <property type="match status" value="1"/>
</dbReference>
<sequence length="297" mass="32380">MRLEGKEGSKNIDDRRGGRGGGGFSRGTKTAGGFGLGTLLIIIVVMLLGGDPSEYLGAANSGASAPAQTQTQSQGGIVENTPNAQIVSVTLRENEKIWGQIFPKEYGRNYAEPVLVLFEGEDRSACGYASAATGPFYCPADQQIYIDLSFADLLRKRFRAPGDFALAYVVSHEVGHHIQNQLGYSQQVSQARRRMREADANAMSVRLELQADYIAGVWAYYADRYSDLLSEGDIEEAIKAASAIGDDTIQKQSQGYVVPDSFTHGTSEQRVKYFYAGYQSGDASKKTLDYFFSAQEL</sequence>
<protein>
    <recommendedName>
        <fullName evidence="9">Metalloprotease</fullName>
    </recommendedName>
</protein>
<organism evidence="7 8">
    <name type="scientific">Neolewinella agarilytica</name>
    <dbReference type="NCBI Taxonomy" id="478744"/>
    <lineage>
        <taxon>Bacteria</taxon>
        <taxon>Pseudomonadati</taxon>
        <taxon>Bacteroidota</taxon>
        <taxon>Saprospiria</taxon>
        <taxon>Saprospirales</taxon>
        <taxon>Lewinellaceae</taxon>
        <taxon>Neolewinella</taxon>
    </lineage>
</organism>
<dbReference type="InterPro" id="IPR007343">
    <property type="entry name" value="Uncharacterised_pept_Zn_put"/>
</dbReference>
<evidence type="ECO:0008006" key="9">
    <source>
        <dbReference type="Google" id="ProtNLM"/>
    </source>
</evidence>
<evidence type="ECO:0000256" key="6">
    <source>
        <dbReference type="SAM" id="Phobius"/>
    </source>
</evidence>
<feature type="compositionally biased region" description="Basic and acidic residues" evidence="5">
    <location>
        <begin position="1"/>
        <end position="17"/>
    </location>
</feature>
<name>A0A1H9AD28_9BACT</name>
<keyword evidence="4 6" id="KW-0472">Membrane</keyword>
<dbReference type="InParanoid" id="A0A1H9AD28"/>
<dbReference type="PANTHER" id="PTHR30168:SF0">
    <property type="entry name" value="INNER MEMBRANE PROTEIN"/>
    <property type="match status" value="1"/>
</dbReference>
<accession>A0A1H9AD28</accession>
<proteinExistence type="predicted"/>
<dbReference type="AlphaFoldDB" id="A0A1H9AD28"/>
<evidence type="ECO:0000256" key="3">
    <source>
        <dbReference type="ARBA" id="ARBA00022989"/>
    </source>
</evidence>
<dbReference type="OrthoDB" id="9774900at2"/>
<evidence type="ECO:0000256" key="5">
    <source>
        <dbReference type="SAM" id="MobiDB-lite"/>
    </source>
</evidence>
<keyword evidence="3 6" id="KW-1133">Transmembrane helix</keyword>
<reference evidence="8" key="1">
    <citation type="submission" date="2016-10" db="EMBL/GenBank/DDBJ databases">
        <authorList>
            <person name="Varghese N."/>
            <person name="Submissions S."/>
        </authorList>
    </citation>
    <scope>NUCLEOTIDE SEQUENCE [LARGE SCALE GENOMIC DNA]</scope>
    <source>
        <strain evidence="8">DSM 24740</strain>
    </source>
</reference>
<evidence type="ECO:0000256" key="2">
    <source>
        <dbReference type="ARBA" id="ARBA00022692"/>
    </source>
</evidence>
<evidence type="ECO:0000313" key="7">
    <source>
        <dbReference type="EMBL" id="SEP74569.1"/>
    </source>
</evidence>
<evidence type="ECO:0000313" key="8">
    <source>
        <dbReference type="Proteomes" id="UP000199021"/>
    </source>
</evidence>
<feature type="transmembrane region" description="Helical" evidence="6">
    <location>
        <begin position="31"/>
        <end position="50"/>
    </location>
</feature>
<dbReference type="STRING" id="478744.SAMN05444359_10253"/>
<gene>
    <name evidence="7" type="ORF">SAMN05444359_10253</name>
</gene>
<keyword evidence="8" id="KW-1185">Reference proteome</keyword>
<dbReference type="Pfam" id="PF04228">
    <property type="entry name" value="Zn_peptidase"/>
    <property type="match status" value="1"/>
</dbReference>
<dbReference type="GO" id="GO:0016020">
    <property type="term" value="C:membrane"/>
    <property type="evidence" value="ECO:0007669"/>
    <property type="project" value="UniProtKB-SubCell"/>
</dbReference>
<dbReference type="RefSeq" id="WP_090165249.1">
    <property type="nucleotide sequence ID" value="NZ_FOFB01000002.1"/>
</dbReference>
<keyword evidence="2 6" id="KW-0812">Transmembrane</keyword>
<dbReference type="Proteomes" id="UP000199021">
    <property type="component" value="Unassembled WGS sequence"/>
</dbReference>